<dbReference type="STRING" id="290512.Paes_0395"/>
<dbReference type="EMBL" id="CP001108">
    <property type="protein sequence ID" value="ACF45452.1"/>
    <property type="molecule type" value="Genomic_DNA"/>
</dbReference>
<dbReference type="CDD" id="cd01714">
    <property type="entry name" value="ETF_beta"/>
    <property type="match status" value="1"/>
</dbReference>
<dbReference type="RefSeq" id="WP_012504989.1">
    <property type="nucleotide sequence ID" value="NC_011059.1"/>
</dbReference>
<dbReference type="KEGG" id="paa:Paes_0395"/>
<dbReference type="InterPro" id="IPR033948">
    <property type="entry name" value="ETF_beta_N"/>
</dbReference>
<comment type="similarity">
    <text evidence="1">Belongs to the ETF beta-subunit/FixA family.</text>
</comment>
<dbReference type="Proteomes" id="UP000002725">
    <property type="component" value="Chromosome"/>
</dbReference>
<evidence type="ECO:0000256" key="2">
    <source>
        <dbReference type="ARBA" id="ARBA00016797"/>
    </source>
</evidence>
<sequence length="251" mass="26972">MNIAVCINQVPDTASRIEVLDGKIDSSRLNMVLNPYDEYALEEAARLKEQGSAVVFTLFSAGDASRVAAMRKALAFGADEAVLAQGEEPSDSHQAAGMLAEAMKLHYGDCLPDLVLCGRESSGLNRGEVPYLLARMLGIGVAGRVVRLESSGRELCLQREADGGVEVLKGRLPLVVTAEKGLNRPRKTGVKAMMKARKAPVHMIEVSAAPAPGMKVSSIHPLDRTRSCRMVESVSELVPLFEEVVGEDGDW</sequence>
<dbReference type="AlphaFoldDB" id="B4S4V4"/>
<evidence type="ECO:0000256" key="4">
    <source>
        <dbReference type="ARBA" id="ARBA00022982"/>
    </source>
</evidence>
<protein>
    <recommendedName>
        <fullName evidence="2">Electron transfer flavoprotein subunit beta</fullName>
    </recommendedName>
</protein>
<dbReference type="InterPro" id="IPR012255">
    <property type="entry name" value="ETF_b"/>
</dbReference>
<evidence type="ECO:0000256" key="1">
    <source>
        <dbReference type="ARBA" id="ARBA00007557"/>
    </source>
</evidence>
<evidence type="ECO:0000313" key="6">
    <source>
        <dbReference type="EMBL" id="ACF45452.1"/>
    </source>
</evidence>
<dbReference type="HOGENOM" id="CLU_060196_1_0_10"/>
<accession>B4S4V4</accession>
<organism evidence="6 7">
    <name type="scientific">Prosthecochloris aestuarii (strain DSM 271 / SK 413)</name>
    <dbReference type="NCBI Taxonomy" id="290512"/>
    <lineage>
        <taxon>Bacteria</taxon>
        <taxon>Pseudomonadati</taxon>
        <taxon>Chlorobiota</taxon>
        <taxon>Chlorobiia</taxon>
        <taxon>Chlorobiales</taxon>
        <taxon>Chlorobiaceae</taxon>
        <taxon>Prosthecochloris</taxon>
    </lineage>
</organism>
<dbReference type="Pfam" id="PF01012">
    <property type="entry name" value="ETF"/>
    <property type="match status" value="1"/>
</dbReference>
<keyword evidence="4" id="KW-0249">Electron transport</keyword>
<dbReference type="SMART" id="SM00893">
    <property type="entry name" value="ETF"/>
    <property type="match status" value="1"/>
</dbReference>
<dbReference type="PIRSF" id="PIRSF000090">
    <property type="entry name" value="Beta-ETF"/>
    <property type="match status" value="1"/>
</dbReference>
<evidence type="ECO:0000256" key="3">
    <source>
        <dbReference type="ARBA" id="ARBA00022448"/>
    </source>
</evidence>
<keyword evidence="7" id="KW-1185">Reference proteome</keyword>
<evidence type="ECO:0000259" key="5">
    <source>
        <dbReference type="SMART" id="SM00893"/>
    </source>
</evidence>
<feature type="domain" description="Electron transfer flavoprotein alpha/beta-subunit N-terminal" evidence="5">
    <location>
        <begin position="21"/>
        <end position="212"/>
    </location>
</feature>
<reference evidence="6" key="1">
    <citation type="submission" date="2008-06" db="EMBL/GenBank/DDBJ databases">
        <title>Complete sequence of chromosome of Prosthecochloris aestuarii DSM 271.</title>
        <authorList>
            <consortium name="US DOE Joint Genome Institute"/>
            <person name="Lucas S."/>
            <person name="Copeland A."/>
            <person name="Lapidus A."/>
            <person name="Glavina del Rio T."/>
            <person name="Dalin E."/>
            <person name="Tice H."/>
            <person name="Bruce D."/>
            <person name="Goodwin L."/>
            <person name="Pitluck S."/>
            <person name="Schmutz J."/>
            <person name="Larimer F."/>
            <person name="Land M."/>
            <person name="Hauser L."/>
            <person name="Kyrpides N."/>
            <person name="Anderson I."/>
            <person name="Liu Z."/>
            <person name="Li T."/>
            <person name="Zhao F."/>
            <person name="Overmann J."/>
            <person name="Bryant D.A."/>
            <person name="Richardson P."/>
        </authorList>
    </citation>
    <scope>NUCLEOTIDE SEQUENCE [LARGE SCALE GENOMIC DNA]</scope>
    <source>
        <strain evidence="6">DSM 271</strain>
    </source>
</reference>
<gene>
    <name evidence="6" type="ordered locus">Paes_0395</name>
</gene>
<dbReference type="GO" id="GO:0009055">
    <property type="term" value="F:electron transfer activity"/>
    <property type="evidence" value="ECO:0007669"/>
    <property type="project" value="InterPro"/>
</dbReference>
<dbReference type="InterPro" id="IPR014729">
    <property type="entry name" value="Rossmann-like_a/b/a_fold"/>
</dbReference>
<dbReference type="eggNOG" id="COG2086">
    <property type="taxonomic scope" value="Bacteria"/>
</dbReference>
<dbReference type="Gene3D" id="3.40.50.620">
    <property type="entry name" value="HUPs"/>
    <property type="match status" value="1"/>
</dbReference>
<keyword evidence="3" id="KW-0813">Transport</keyword>
<dbReference type="PANTHER" id="PTHR21294:SF8">
    <property type="entry name" value="ELECTRON TRANSFER FLAVOPROTEIN SUBUNIT BETA"/>
    <property type="match status" value="1"/>
</dbReference>
<dbReference type="SUPFAM" id="SSF52402">
    <property type="entry name" value="Adenine nucleotide alpha hydrolases-like"/>
    <property type="match status" value="1"/>
</dbReference>
<dbReference type="PANTHER" id="PTHR21294">
    <property type="entry name" value="ELECTRON TRANSFER FLAVOPROTEIN BETA-SUBUNIT"/>
    <property type="match status" value="1"/>
</dbReference>
<dbReference type="InterPro" id="IPR014730">
    <property type="entry name" value="ETF_a/b_N"/>
</dbReference>
<proteinExistence type="inferred from homology"/>
<evidence type="ECO:0000313" key="7">
    <source>
        <dbReference type="Proteomes" id="UP000002725"/>
    </source>
</evidence>
<name>B4S4V4_PROA2</name>